<evidence type="ECO:0008006" key="7">
    <source>
        <dbReference type="Google" id="ProtNLM"/>
    </source>
</evidence>
<feature type="region of interest" description="Disordered" evidence="2">
    <location>
        <begin position="1115"/>
        <end position="1153"/>
    </location>
</feature>
<dbReference type="InterPro" id="IPR011993">
    <property type="entry name" value="PH-like_dom_sf"/>
</dbReference>
<reference evidence="5" key="1">
    <citation type="submission" date="2022-01" db="EMBL/GenBank/DDBJ databases">
        <authorList>
            <person name="King R."/>
        </authorList>
    </citation>
    <scope>NUCLEOTIDE SEQUENCE</scope>
</reference>
<dbReference type="SMART" id="SM00292">
    <property type="entry name" value="BRCT"/>
    <property type="match status" value="2"/>
</dbReference>
<feature type="compositionally biased region" description="Polar residues" evidence="2">
    <location>
        <begin position="1115"/>
        <end position="1128"/>
    </location>
</feature>
<dbReference type="GO" id="GO:0005938">
    <property type="term" value="C:cell cortex"/>
    <property type="evidence" value="ECO:0007669"/>
    <property type="project" value="TreeGrafter"/>
</dbReference>
<dbReference type="Pfam" id="PF00533">
    <property type="entry name" value="BRCT"/>
    <property type="match status" value="1"/>
</dbReference>
<feature type="domain" description="DH" evidence="4">
    <location>
        <begin position="673"/>
        <end position="856"/>
    </location>
</feature>
<organism evidence="5 6">
    <name type="scientific">Psylliodes chrysocephalus</name>
    <dbReference type="NCBI Taxonomy" id="3402493"/>
    <lineage>
        <taxon>Eukaryota</taxon>
        <taxon>Metazoa</taxon>
        <taxon>Ecdysozoa</taxon>
        <taxon>Arthropoda</taxon>
        <taxon>Hexapoda</taxon>
        <taxon>Insecta</taxon>
        <taxon>Pterygota</taxon>
        <taxon>Neoptera</taxon>
        <taxon>Endopterygota</taxon>
        <taxon>Coleoptera</taxon>
        <taxon>Polyphaga</taxon>
        <taxon>Cucujiformia</taxon>
        <taxon>Chrysomeloidea</taxon>
        <taxon>Chrysomelidae</taxon>
        <taxon>Galerucinae</taxon>
        <taxon>Alticini</taxon>
        <taxon>Psylliodes</taxon>
    </lineage>
</organism>
<dbReference type="Pfam" id="PF00621">
    <property type="entry name" value="RhoGEF"/>
    <property type="match status" value="1"/>
</dbReference>
<feature type="compositionally biased region" description="Low complexity" evidence="2">
    <location>
        <begin position="294"/>
        <end position="308"/>
    </location>
</feature>
<dbReference type="InterPro" id="IPR036420">
    <property type="entry name" value="BRCT_dom_sf"/>
</dbReference>
<dbReference type="Proteomes" id="UP001153636">
    <property type="component" value="Chromosome 8"/>
</dbReference>
<dbReference type="SUPFAM" id="SSF48065">
    <property type="entry name" value="DBL homology domain (DH-domain)"/>
    <property type="match status" value="1"/>
</dbReference>
<name>A0A9P0GLG1_9CUCU</name>
<dbReference type="InterPro" id="IPR026817">
    <property type="entry name" value="Ect2"/>
</dbReference>
<dbReference type="GO" id="GO:2000431">
    <property type="term" value="P:regulation of cytokinesis, actomyosin contractile ring assembly"/>
    <property type="evidence" value="ECO:0007669"/>
    <property type="project" value="InterPro"/>
</dbReference>
<dbReference type="GO" id="GO:0005634">
    <property type="term" value="C:nucleus"/>
    <property type="evidence" value="ECO:0007669"/>
    <property type="project" value="InterPro"/>
</dbReference>
<feature type="region of interest" description="Disordered" evidence="2">
    <location>
        <begin position="278"/>
        <end position="310"/>
    </location>
</feature>
<dbReference type="GO" id="GO:0000281">
    <property type="term" value="P:mitotic cytokinesis"/>
    <property type="evidence" value="ECO:0007669"/>
    <property type="project" value="TreeGrafter"/>
</dbReference>
<keyword evidence="1" id="KW-0175">Coiled coil</keyword>
<dbReference type="PANTHER" id="PTHR16777:SF2">
    <property type="entry name" value="PROTEIN ECT2"/>
    <property type="match status" value="1"/>
</dbReference>
<evidence type="ECO:0000259" key="3">
    <source>
        <dbReference type="SMART" id="SM00292"/>
    </source>
</evidence>
<dbReference type="InterPro" id="IPR049395">
    <property type="entry name" value="ECT2_PH"/>
</dbReference>
<evidence type="ECO:0000313" key="5">
    <source>
        <dbReference type="EMBL" id="CAH1114036.1"/>
    </source>
</evidence>
<dbReference type="SUPFAM" id="SSF52113">
    <property type="entry name" value="BRCT domain"/>
    <property type="match status" value="2"/>
</dbReference>
<protein>
    <recommendedName>
        <fullName evidence="7">Protein ECT2</fullName>
    </recommendedName>
</protein>
<dbReference type="Pfam" id="PF21243">
    <property type="entry name" value="ECT2_BRCT0"/>
    <property type="match status" value="1"/>
</dbReference>
<feature type="coiled-coil region" evidence="1">
    <location>
        <begin position="837"/>
        <end position="864"/>
    </location>
</feature>
<dbReference type="Pfam" id="PF12738">
    <property type="entry name" value="PTCB-BRCT"/>
    <property type="match status" value="1"/>
</dbReference>
<feature type="domain" description="BRCT" evidence="3">
    <location>
        <begin position="123"/>
        <end position="200"/>
    </location>
</feature>
<dbReference type="GO" id="GO:0007399">
    <property type="term" value="P:nervous system development"/>
    <property type="evidence" value="ECO:0007669"/>
    <property type="project" value="TreeGrafter"/>
</dbReference>
<gene>
    <name evidence="5" type="ORF">PSYICH_LOCUS14056</name>
</gene>
<dbReference type="EMBL" id="OV651820">
    <property type="protein sequence ID" value="CAH1114036.1"/>
    <property type="molecule type" value="Genomic_DNA"/>
</dbReference>
<dbReference type="CDD" id="cd01229">
    <property type="entry name" value="PH_Ect2"/>
    <property type="match status" value="1"/>
</dbReference>
<dbReference type="GO" id="GO:0005085">
    <property type="term" value="F:guanyl-nucleotide exchange factor activity"/>
    <property type="evidence" value="ECO:0007669"/>
    <property type="project" value="InterPro"/>
</dbReference>
<dbReference type="InterPro" id="IPR049396">
    <property type="entry name" value="ECT2_BRCT0"/>
</dbReference>
<feature type="region of interest" description="Disordered" evidence="2">
    <location>
        <begin position="361"/>
        <end position="383"/>
    </location>
</feature>
<dbReference type="InterPro" id="IPR000219">
    <property type="entry name" value="DH_dom"/>
</dbReference>
<dbReference type="CDD" id="cd17733">
    <property type="entry name" value="BRCT_Ect2_rpt1"/>
    <property type="match status" value="1"/>
</dbReference>
<feature type="domain" description="BRCT" evidence="3">
    <location>
        <begin position="218"/>
        <end position="568"/>
    </location>
</feature>
<dbReference type="PANTHER" id="PTHR16777">
    <property type="entry name" value="PROTEIN ECT2"/>
    <property type="match status" value="1"/>
</dbReference>
<feature type="region of interest" description="Disordered" evidence="2">
    <location>
        <begin position="1"/>
        <end position="26"/>
    </location>
</feature>
<dbReference type="SUPFAM" id="SSF50729">
    <property type="entry name" value="PH domain-like"/>
    <property type="match status" value="1"/>
</dbReference>
<dbReference type="AlphaFoldDB" id="A0A9P0GLG1"/>
<evidence type="ECO:0000256" key="1">
    <source>
        <dbReference type="SAM" id="Coils"/>
    </source>
</evidence>
<evidence type="ECO:0000256" key="2">
    <source>
        <dbReference type="SAM" id="MobiDB-lite"/>
    </source>
</evidence>
<proteinExistence type="predicted"/>
<keyword evidence="6" id="KW-1185">Reference proteome</keyword>
<dbReference type="InterPro" id="IPR001357">
    <property type="entry name" value="BRCT_dom"/>
</dbReference>
<dbReference type="CDD" id="cd00160">
    <property type="entry name" value="RhoGEF"/>
    <property type="match status" value="1"/>
</dbReference>
<evidence type="ECO:0000313" key="6">
    <source>
        <dbReference type="Proteomes" id="UP001153636"/>
    </source>
</evidence>
<dbReference type="OrthoDB" id="9997817at2759"/>
<accession>A0A9P0GLG1</accession>
<dbReference type="InterPro" id="IPR035899">
    <property type="entry name" value="DBL_dom_sf"/>
</dbReference>
<dbReference type="Pfam" id="PF21242">
    <property type="entry name" value="ECT2_PH"/>
    <property type="match status" value="1"/>
</dbReference>
<evidence type="ECO:0000259" key="4">
    <source>
        <dbReference type="SMART" id="SM00325"/>
    </source>
</evidence>
<sequence>MDEVRPIIHNQGSVCSDSNGDDTSRNDVPPNLDLRICLVGSLANDSETQAVAQTFGVPIVSSKDGQDFAQDDSCSTVFVLEEFEGDVFNRLYRSKLQLLGPVALKQLALKKEKLPCNTRPLHNLAMTGIIVCFTGFREKEELAKLVTLIHHMGGSIRKDMSAKVTHLIANSAGGDKYQYAATFRVPVMDPKWVIESWKRRMDMYFTVTIEDFLVKHKLKPFHGARVSFVGFPEEEEKHMTEVLVLNGGTVTSCDDTNCTHVVMEHAEIYTLEAASAPLSPRSSKFGPDAPTYQTSSPSGKSKTPKTPSYHNGTNNLSFSNCFKANQSNACLETLHENSHDDNIDCMDSICFDQSFDPNLTPQKRKRKFNSPEQSSILVKRKRDKSYSERKKKVSEFFKTPINYFSNRRRTIDASSFINQSLSESVISSSGIFNVDVVQNLSFFNDKEMTPQGVVKRPKKNLFTRTFSSSKFRRTKKTNDLNATKLSFGEVNEIDGREKLNATCFPDISLNPITTNNYELSSEHTRASTRTSVSAVAVVDESTVTERPEAPSKVWIVKAEWFWTSVQKETSLPEKEYLFDDYLDQVLSPSGRRDSSATPGSAARRRKRKLLLSSLVHPQSPALTKRRSSVSDAGLLSVSGSFLDCTTSPSKEILDGTEPVIDTPRKGLTQRHQVFLELLQTETNYVDILHTIVTMFKKHLEEMPEQEALLNNTELNLIFGKLPFIYETHIKMLDEIRWTAAHWSEDHSIGNIIVKYSTELQRAYPPFINYFEEMKEVLCQCDQNKPRFHAFLKACQTRPECGRQSLQELMIRPVQRLGSISLLLNDMLKNTSKTNPDHAALEQALAALREVMTHINEDKRKAEGQVTLFNIFNDIDNCPPGIVSSHRNFIAKTEVIQISSTEGLASKGNNLVLFLFSDQLEVCKKKSKAFNSLKSPSTVTAGVSVGGSLQNRQLSKPYKHVKLLALNTIKRVIDIKETEECQKVFSLVCRNNDDLKERLYSFAMADEEADKVTFLKTLTRQMANNACTADADKFMAYLEPQQLDIETSDVNNGTLSKAFKFATTRLKVSRAFSFNKTPSKLKRAVSSMMSPFGSSTNLTPASQLAQMKLASYSNINELGNTDSSNQTQPVAPMSVQPTRKMKSSSLGVNALKRL</sequence>
<dbReference type="Gene3D" id="2.30.29.30">
    <property type="entry name" value="Pleckstrin-homology domain (PH domain)/Phosphotyrosine-binding domain (PTB)"/>
    <property type="match status" value="1"/>
</dbReference>
<dbReference type="Gene3D" id="1.20.900.10">
    <property type="entry name" value="Dbl homology (DH) domain"/>
    <property type="match status" value="1"/>
</dbReference>
<dbReference type="GO" id="GO:0005096">
    <property type="term" value="F:GTPase activator activity"/>
    <property type="evidence" value="ECO:0007669"/>
    <property type="project" value="InterPro"/>
</dbReference>
<dbReference type="SMART" id="SM00325">
    <property type="entry name" value="RhoGEF"/>
    <property type="match status" value="1"/>
</dbReference>
<dbReference type="Gene3D" id="3.40.50.10190">
    <property type="entry name" value="BRCT domain"/>
    <property type="match status" value="3"/>
</dbReference>